<feature type="region of interest" description="Disordered" evidence="2">
    <location>
        <begin position="131"/>
        <end position="150"/>
    </location>
</feature>
<feature type="domain" description="Terminase ATPase subunit N-terminal" evidence="3">
    <location>
        <begin position="14"/>
        <end position="65"/>
    </location>
</feature>
<dbReference type="AlphaFoldDB" id="A0AAJ1YFB0"/>
<reference evidence="5" key="1">
    <citation type="submission" date="2023-08" db="EMBL/GenBank/DDBJ databases">
        <title>The Comparative Genomic Analysis of Yersiniaceae from Polar Regions.</title>
        <authorList>
            <person name="Goncharov A."/>
            <person name="Aslanov B."/>
            <person name="Kolodzhieva V."/>
            <person name="Azarov D."/>
            <person name="Mochov A."/>
            <person name="Lebedeva E."/>
        </authorList>
    </citation>
    <scope>NUCLEOTIDE SEQUENCE</scope>
    <source>
        <strain evidence="5">Vf</strain>
    </source>
</reference>
<dbReference type="Proteomes" id="UP001224622">
    <property type="component" value="Unassembled WGS sequence"/>
</dbReference>
<feature type="domain" description="Terminase large subunit gp17-like C-terminal" evidence="4">
    <location>
        <begin position="438"/>
        <end position="596"/>
    </location>
</feature>
<dbReference type="Gene3D" id="3.30.420.240">
    <property type="match status" value="1"/>
</dbReference>
<dbReference type="EMBL" id="JAVIGA010000009">
    <property type="protein sequence ID" value="MDQ9126919.1"/>
    <property type="molecule type" value="Genomic_DNA"/>
</dbReference>
<dbReference type="Pfam" id="PF03237">
    <property type="entry name" value="Terminase_6N"/>
    <property type="match status" value="1"/>
</dbReference>
<dbReference type="InterPro" id="IPR027417">
    <property type="entry name" value="P-loop_NTPase"/>
</dbReference>
<comment type="caution">
    <text evidence="5">The sequence shown here is derived from an EMBL/GenBank/DDBJ whole genome shotgun (WGS) entry which is preliminary data.</text>
</comment>
<dbReference type="InterPro" id="IPR035421">
    <property type="entry name" value="Terminase_6C"/>
</dbReference>
<name>A0AAJ1YFB0_SERFO</name>
<keyword evidence="1" id="KW-1188">Viral release from host cell</keyword>
<evidence type="ECO:0000259" key="4">
    <source>
        <dbReference type="Pfam" id="PF17289"/>
    </source>
</evidence>
<dbReference type="Gene3D" id="3.40.50.300">
    <property type="entry name" value="P-loop containing nucleotide triphosphate hydrolases"/>
    <property type="match status" value="1"/>
</dbReference>
<protein>
    <submittedName>
        <fullName evidence="5">Terminase family protein</fullName>
    </submittedName>
</protein>
<dbReference type="Pfam" id="PF06056">
    <property type="entry name" value="Terminase_5"/>
    <property type="match status" value="1"/>
</dbReference>
<feature type="region of interest" description="Disordered" evidence="2">
    <location>
        <begin position="601"/>
        <end position="637"/>
    </location>
</feature>
<accession>A0AAJ1YFB0</accession>
<dbReference type="RefSeq" id="WP_309047362.1">
    <property type="nucleotide sequence ID" value="NZ_JAVIGA010000009.1"/>
</dbReference>
<evidence type="ECO:0000313" key="5">
    <source>
        <dbReference type="EMBL" id="MDQ9126919.1"/>
    </source>
</evidence>
<dbReference type="InterPro" id="IPR010332">
    <property type="entry name" value="ATPase_terminase-su_N"/>
</dbReference>
<evidence type="ECO:0000259" key="3">
    <source>
        <dbReference type="Pfam" id="PF06056"/>
    </source>
</evidence>
<evidence type="ECO:0000256" key="1">
    <source>
        <dbReference type="ARBA" id="ARBA00022612"/>
    </source>
</evidence>
<evidence type="ECO:0000313" key="6">
    <source>
        <dbReference type="Proteomes" id="UP001224622"/>
    </source>
</evidence>
<evidence type="ECO:0000256" key="2">
    <source>
        <dbReference type="SAM" id="MobiDB-lite"/>
    </source>
</evidence>
<proteinExistence type="predicted"/>
<organism evidence="5 6">
    <name type="scientific">Serratia fonticola</name>
    <dbReference type="NCBI Taxonomy" id="47917"/>
    <lineage>
        <taxon>Bacteria</taxon>
        <taxon>Pseudomonadati</taxon>
        <taxon>Pseudomonadota</taxon>
        <taxon>Gammaproteobacteria</taxon>
        <taxon>Enterobacterales</taxon>
        <taxon>Yersiniaceae</taxon>
        <taxon>Serratia</taxon>
    </lineage>
</organism>
<gene>
    <name evidence="5" type="ORF">RDT67_10805</name>
</gene>
<sequence>MTRKSKYSEEQITLARSFFLKRWTPQEIAAELNINSTRVIYYWADKFGWRSLLSEESLESIISRRAAVLTEKNNKTELELKELDKYIDMHVKLIISRHKHDEKIHAMDLAAAAAAPGGKAAANKAIKAAAADGEEKTGAPRRKRNDVSGIGPDDFAEFTDKLFGYQKTLREAKKHRNRIWLKSRQIGATWYAAFEAFEDAILTGNNQAFLSASLAQSLIFRRYIVKFAYELFGVELTGDPIVLSNGAELHFLSTNSNTAQGFCANVYIDEIFWQRNFTQLKTVAAAIATHSYLRRTYISTPSAKTHQAYPFWSGDEWRKGKKARQDVEFPTFEQMQKGVMCPDKHWRFITTIDDAHRDMERAAEAAGDPTIVFLDKEELQEENSQDAYNQLYMCQFVDGGDSVFRFDQLERCRVDVATWQDHDPDAARPFGNREVWAGYDPSRNRDTAAFVLVAPPAVEGEPFRVLHIETWHGLNFKYQAARIKEYTQRYNITYIGIDTSGIGQGVFEMVQDFARREAVSIKYSVNTKNRLVMKMIDVVEGQRVQWDAQDKGISASFMAIRRTSTQSGNEMTFVADRSDETGHADKFFAISHALVNEPLNNERKRKSGWAKRLSGKKDEQTQTAISPARQQGRCRSGQAWDIQYRNHRHTDAGIDTGHPVSRNLVRRRPLAATDRPFSPCTAGKHVRPAWRGAVCPQEHGYQ</sequence>
<dbReference type="Pfam" id="PF17289">
    <property type="entry name" value="Terminase_6C"/>
    <property type="match status" value="1"/>
</dbReference>